<dbReference type="PROSITE" id="PS51998">
    <property type="entry name" value="DEK_C"/>
    <property type="match status" value="1"/>
</dbReference>
<feature type="domain" description="DM2" evidence="2">
    <location>
        <begin position="265"/>
        <end position="344"/>
    </location>
</feature>
<proteinExistence type="predicted"/>
<evidence type="ECO:0000313" key="5">
    <source>
        <dbReference type="Proteomes" id="UP001293593"/>
    </source>
</evidence>
<dbReference type="CDD" id="cd10567">
    <property type="entry name" value="SWIB-MDM2_like"/>
    <property type="match status" value="2"/>
</dbReference>
<dbReference type="SUPFAM" id="SSF47592">
    <property type="entry name" value="SWIB/MDM2 domain"/>
    <property type="match status" value="2"/>
</dbReference>
<keyword evidence="5" id="KW-1185">Reference proteome</keyword>
<evidence type="ECO:0000259" key="2">
    <source>
        <dbReference type="PROSITE" id="PS51925"/>
    </source>
</evidence>
<dbReference type="Gene3D" id="1.10.245.10">
    <property type="entry name" value="SWIB/MDM2 domain"/>
    <property type="match status" value="2"/>
</dbReference>
<dbReference type="Gene3D" id="1.10.10.60">
    <property type="entry name" value="Homeodomain-like"/>
    <property type="match status" value="1"/>
</dbReference>
<dbReference type="PROSITE" id="PS51925">
    <property type="entry name" value="SWIB_MDM2"/>
    <property type="match status" value="2"/>
</dbReference>
<dbReference type="InterPro" id="IPR019835">
    <property type="entry name" value="SWIB_domain"/>
</dbReference>
<evidence type="ECO:0000259" key="3">
    <source>
        <dbReference type="PROSITE" id="PS51998"/>
    </source>
</evidence>
<dbReference type="Pfam" id="PF08766">
    <property type="entry name" value="DEK_C"/>
    <property type="match status" value="1"/>
</dbReference>
<accession>A0AAE1MW71</accession>
<evidence type="ECO:0000256" key="1">
    <source>
        <dbReference type="SAM" id="MobiDB-lite"/>
    </source>
</evidence>
<dbReference type="InterPro" id="IPR003121">
    <property type="entry name" value="SWIB_MDM2_domain"/>
</dbReference>
<dbReference type="InterPro" id="IPR014876">
    <property type="entry name" value="DEK_C"/>
</dbReference>
<evidence type="ECO:0000313" key="4">
    <source>
        <dbReference type="EMBL" id="KAK4278385.1"/>
    </source>
</evidence>
<feature type="domain" description="DM2" evidence="2">
    <location>
        <begin position="163"/>
        <end position="240"/>
    </location>
</feature>
<organism evidence="4 5">
    <name type="scientific">Acacia crassicarpa</name>
    <name type="common">northern wattle</name>
    <dbReference type="NCBI Taxonomy" id="499986"/>
    <lineage>
        <taxon>Eukaryota</taxon>
        <taxon>Viridiplantae</taxon>
        <taxon>Streptophyta</taxon>
        <taxon>Embryophyta</taxon>
        <taxon>Tracheophyta</taxon>
        <taxon>Spermatophyta</taxon>
        <taxon>Magnoliopsida</taxon>
        <taxon>eudicotyledons</taxon>
        <taxon>Gunneridae</taxon>
        <taxon>Pentapetalae</taxon>
        <taxon>rosids</taxon>
        <taxon>fabids</taxon>
        <taxon>Fabales</taxon>
        <taxon>Fabaceae</taxon>
        <taxon>Caesalpinioideae</taxon>
        <taxon>mimosoid clade</taxon>
        <taxon>Acacieae</taxon>
        <taxon>Acacia</taxon>
    </lineage>
</organism>
<sequence length="347" mass="38404">MVTDQEISQAVQSLFRDSNPRRSFTTFNEVVQELQAKLGHDLTHKLDFISEQINILFGSYPPRPPPPPPQPRLASLLLQQQHTQLVPPPSKDNIIFARNPNFQAAPPTAVTSAFQSFASHPATVKPEAAAADGTGGDPPSSLGTEAPKESIQTKAKKRGGPGGLNKLCGVSPELQVIVGQPALPRTEIVKQLWAYIRKNNLQDPSNKRKIVCNDELRVVFETDCTDMFKMNKLLAKHIIPLEPTKQPVRKKQKVDVESGTQSAESASLSVIISDTLANFFGTAGREMLQSEVLRRIREYIKVNQLEDPMNPMTIICDAKLREIFGCESIPALGIPEILGRHHIFRRS</sequence>
<name>A0AAE1MW71_9FABA</name>
<feature type="region of interest" description="Disordered" evidence="1">
    <location>
        <begin position="125"/>
        <end position="164"/>
    </location>
</feature>
<dbReference type="AlphaFoldDB" id="A0AAE1MW71"/>
<evidence type="ECO:0008006" key="6">
    <source>
        <dbReference type="Google" id="ProtNLM"/>
    </source>
</evidence>
<dbReference type="PANTHER" id="PTHR13844">
    <property type="entry name" value="SWI/SNF-RELATED MATRIX-ASSOCIATED ACTIN-DEPENDENT REGULATOR OF CHROMATIN SUBFAMILY D"/>
    <property type="match status" value="1"/>
</dbReference>
<feature type="domain" description="DEK-C" evidence="3">
    <location>
        <begin position="1"/>
        <end position="58"/>
    </location>
</feature>
<dbReference type="InterPro" id="IPR036885">
    <property type="entry name" value="SWIB_MDM2_dom_sf"/>
</dbReference>
<protein>
    <recommendedName>
        <fullName evidence="6">SWIB complex BAF60b domain-containing protein</fullName>
    </recommendedName>
</protein>
<reference evidence="4" key="1">
    <citation type="submission" date="2023-10" db="EMBL/GenBank/DDBJ databases">
        <title>Chromosome-level genome of the transformable northern wattle, Acacia crassicarpa.</title>
        <authorList>
            <person name="Massaro I."/>
            <person name="Sinha N.R."/>
            <person name="Poethig S."/>
            <person name="Leichty A.R."/>
        </authorList>
    </citation>
    <scope>NUCLEOTIDE SEQUENCE</scope>
    <source>
        <strain evidence="4">Acra3RX</strain>
        <tissue evidence="4">Leaf</tissue>
    </source>
</reference>
<gene>
    <name evidence="4" type="ORF">QN277_016238</name>
</gene>
<dbReference type="SMART" id="SM00151">
    <property type="entry name" value="SWIB"/>
    <property type="match status" value="2"/>
</dbReference>
<dbReference type="Pfam" id="PF02201">
    <property type="entry name" value="SWIB"/>
    <property type="match status" value="2"/>
</dbReference>
<comment type="caution">
    <text evidence="4">The sequence shown here is derived from an EMBL/GenBank/DDBJ whole genome shotgun (WGS) entry which is preliminary data.</text>
</comment>
<dbReference type="EMBL" id="JAWXYG010000003">
    <property type="protein sequence ID" value="KAK4278385.1"/>
    <property type="molecule type" value="Genomic_DNA"/>
</dbReference>
<dbReference type="Proteomes" id="UP001293593">
    <property type="component" value="Unassembled WGS sequence"/>
</dbReference>